<dbReference type="Proteomes" id="UP000466104">
    <property type="component" value="Unassembled WGS sequence"/>
</dbReference>
<dbReference type="AlphaFoldDB" id="A0A7K0J8V7"/>
<dbReference type="RefSeq" id="WP_154564539.1">
    <property type="nucleotide sequence ID" value="NZ_VUMG01000003.1"/>
</dbReference>
<organism evidence="1 2">
    <name type="scientific">Cutibacterium porci</name>
    <dbReference type="NCBI Taxonomy" id="2605781"/>
    <lineage>
        <taxon>Bacteria</taxon>
        <taxon>Bacillati</taxon>
        <taxon>Actinomycetota</taxon>
        <taxon>Actinomycetes</taxon>
        <taxon>Propionibacteriales</taxon>
        <taxon>Propionibacteriaceae</taxon>
        <taxon>Cutibacterium</taxon>
    </lineage>
</organism>
<protein>
    <submittedName>
        <fullName evidence="1">Uncharacterized protein</fullName>
    </submittedName>
</protein>
<proteinExistence type="predicted"/>
<sequence>MAWLRLRAVVMVGTLTEMSDGFWNDVDVIDAPETLAAATDVDFRAERMSEGDVLGSPLS</sequence>
<name>A0A7K0J8V7_9ACTN</name>
<evidence type="ECO:0000313" key="2">
    <source>
        <dbReference type="Proteomes" id="UP000466104"/>
    </source>
</evidence>
<keyword evidence="2" id="KW-1185">Reference proteome</keyword>
<reference evidence="1 2" key="1">
    <citation type="submission" date="2019-08" db="EMBL/GenBank/DDBJ databases">
        <title>In-depth cultivation of the pig gut microbiome towards novel bacterial diversity and tailored functional studies.</title>
        <authorList>
            <person name="Wylensek D."/>
            <person name="Hitch T.C.A."/>
            <person name="Clavel T."/>
        </authorList>
    </citation>
    <scope>NUCLEOTIDE SEQUENCE [LARGE SCALE GENOMIC DNA]</scope>
    <source>
        <strain evidence="1 2">WCA-380-WT-3A</strain>
    </source>
</reference>
<evidence type="ECO:0000313" key="1">
    <source>
        <dbReference type="EMBL" id="MSS46370.1"/>
    </source>
</evidence>
<accession>A0A7K0J8V7</accession>
<comment type="caution">
    <text evidence="1">The sequence shown here is derived from an EMBL/GenBank/DDBJ whole genome shotgun (WGS) entry which is preliminary data.</text>
</comment>
<dbReference type="EMBL" id="VUMG01000003">
    <property type="protein sequence ID" value="MSS46370.1"/>
    <property type="molecule type" value="Genomic_DNA"/>
</dbReference>
<gene>
    <name evidence="1" type="ORF">FYJ43_10155</name>
</gene>